<feature type="transmembrane region" description="Helical" evidence="9">
    <location>
        <begin position="461"/>
        <end position="478"/>
    </location>
</feature>
<evidence type="ECO:0000256" key="1">
    <source>
        <dbReference type="ARBA" id="ARBA00004141"/>
    </source>
</evidence>
<evidence type="ECO:0000256" key="4">
    <source>
        <dbReference type="ARBA" id="ARBA00022692"/>
    </source>
</evidence>
<keyword evidence="13" id="KW-1185">Reference proteome</keyword>
<sequence length="815" mass="92510">MVQMELFRSQEMNLVQLIIPSESAHDTVTYLAQLGLLQFKDLNPDKSPFQRTYANQVKRCGEMARKLRYFKDQTAKAGLTPAARPAMDGDVDLDELEVKLSELESELIEILANTEKLKRTHSELTELHLVLKKAGAFFSSARDNATEAQRRELEGLSGSNEDIDRPLLLEQEMQTEPSKQVRLGYVSGVVPKSKALPFERILFRATRGNMFLKQAPIEEPVIDPASGEKVEKIVFVVFFAGERARLKVTKICEAFGANRYPFPEEGSRQSALQLQVASRLDELQQTLDAGTHHRDNVLTTIGYNLEQWTLLVRREKAVYHTLNMLSIDVTRKCLVAEGWCPVSAKDQIQDALQRAAFDANSQVPTIFQFLHTKEAPPTYFKTNKFTGAFQEIVDAYGVARYQEANPGVFTIVTFPFLFAVMFGDWGHGIILLLASFFLLWNEKKFMSQKLGDIMDMAFGGRYVILLMSIFSIYTGFIYNEFFSVPFRIFGESAYTCRDHPDTHWDQCESATSVGLIKLGDQPYPFGLDPAWHGSRSELPFTNSLKMKMSILLGVTQMNVGIMLSYFNAKFYSNSLNIWYEFVPQILFLGSLFGYLSILIIVKWCTGSQADLYHVMIYMFLSPLDDLGDNQLFWGQGYLQVALLIIAFVAVPWMLLPKPLILKKQHEQKLAGRSYGVLGESDAESVDGDDEHEEFEFGEVFVHQMIHTIEFVLGAVSNTASYLRLWALSLAHAELSAVFYERVLMLSFGYDNILIRFIGIVVFAIATLGVLLVMETLSAFLHALRLHWVEFQNKFYMGDGYKFHPFAFATLSEEDD</sequence>
<keyword evidence="8 9" id="KW-0472">Membrane</keyword>
<dbReference type="PANTHER" id="PTHR11629:SF63">
    <property type="entry name" value="V-TYPE PROTON ATPASE SUBUNIT A"/>
    <property type="match status" value="1"/>
</dbReference>
<evidence type="ECO:0000256" key="2">
    <source>
        <dbReference type="ARBA" id="ARBA00009904"/>
    </source>
</evidence>
<feature type="transmembrane region" description="Helical" evidence="9">
    <location>
        <begin position="752"/>
        <end position="773"/>
    </location>
</feature>
<keyword evidence="5 9" id="KW-0375">Hydrogen ion transport</keyword>
<dbReference type="Pfam" id="PF01496">
    <property type="entry name" value="V_ATPase_I"/>
    <property type="match status" value="1"/>
</dbReference>
<accession>A0A176WJ14</accession>
<feature type="transmembrane region" description="Helical" evidence="9">
    <location>
        <begin position="548"/>
        <end position="566"/>
    </location>
</feature>
<dbReference type="GO" id="GO:0051117">
    <property type="term" value="F:ATPase binding"/>
    <property type="evidence" value="ECO:0007669"/>
    <property type="project" value="TreeGrafter"/>
</dbReference>
<dbReference type="GO" id="GO:0046961">
    <property type="term" value="F:proton-transporting ATPase activity, rotational mechanism"/>
    <property type="evidence" value="ECO:0007669"/>
    <property type="project" value="InterPro"/>
</dbReference>
<evidence type="ECO:0000256" key="9">
    <source>
        <dbReference type="RuleBase" id="RU361189"/>
    </source>
</evidence>
<keyword evidence="6 9" id="KW-1133">Transmembrane helix</keyword>
<dbReference type="EMBL" id="AP019868">
    <property type="protein sequence ID" value="BBN05683.1"/>
    <property type="molecule type" value="Genomic_DNA"/>
</dbReference>
<feature type="transmembrane region" description="Helical" evidence="9">
    <location>
        <begin position="636"/>
        <end position="655"/>
    </location>
</feature>
<evidence type="ECO:0000256" key="6">
    <source>
        <dbReference type="ARBA" id="ARBA00022989"/>
    </source>
</evidence>
<name>A0A176WJ14_MARPO</name>
<dbReference type="InterPro" id="IPR002490">
    <property type="entry name" value="V-ATPase_116kDa_su"/>
</dbReference>
<evidence type="ECO:0000256" key="8">
    <source>
        <dbReference type="ARBA" id="ARBA00023136"/>
    </source>
</evidence>
<evidence type="ECO:0000313" key="11">
    <source>
        <dbReference type="EMBL" id="BBN05683.1"/>
    </source>
</evidence>
<keyword evidence="4 9" id="KW-0812">Transmembrane</keyword>
<feature type="coiled-coil region" evidence="10">
    <location>
        <begin position="86"/>
        <end position="120"/>
    </location>
</feature>
<reference evidence="12 13" key="1">
    <citation type="submission" date="2016-03" db="EMBL/GenBank/DDBJ databases">
        <title>Mechanisms controlling the formation of the plant cell surface in tip-growing cells are functionally conserved among land plants.</title>
        <authorList>
            <person name="Honkanen S."/>
            <person name="Jones V.A."/>
            <person name="Morieri G."/>
            <person name="Champion C."/>
            <person name="Hetherington A.J."/>
            <person name="Kelly S."/>
            <person name="Saint-Marcoux D."/>
            <person name="Proust H."/>
            <person name="Prescott H."/>
            <person name="Dolan L."/>
        </authorList>
    </citation>
    <scope>NUCLEOTIDE SEQUENCE [LARGE SCALE GENOMIC DNA]</scope>
    <source>
        <strain evidence="13">cv. Tak-1 and cv. Tak-2</strain>
        <tissue evidence="12">Whole gametophyte</tissue>
    </source>
</reference>
<dbReference type="GO" id="GO:0007035">
    <property type="term" value="P:vacuolar acidification"/>
    <property type="evidence" value="ECO:0007669"/>
    <property type="project" value="TreeGrafter"/>
</dbReference>
<reference evidence="14" key="3">
    <citation type="journal article" date="2020" name="Curr. Biol.">
        <title>Chromatin organization in early land plants reveals an ancestral association between H3K27me3, transposons, and constitutive heterochromatin.</title>
        <authorList>
            <person name="Montgomery S.A."/>
            <person name="Tanizawa Y."/>
            <person name="Galik B."/>
            <person name="Wang N."/>
            <person name="Ito T."/>
            <person name="Mochizuki T."/>
            <person name="Akimcheva S."/>
            <person name="Bowman J.L."/>
            <person name="Cognat V."/>
            <person name="Marechal-Drouard L."/>
            <person name="Ekker H."/>
            <person name="Hong S.F."/>
            <person name="Kohchi T."/>
            <person name="Lin S.S."/>
            <person name="Liu L.D."/>
            <person name="Nakamura Y."/>
            <person name="Valeeva L.R."/>
            <person name="Shakirov E.V."/>
            <person name="Shippen D.E."/>
            <person name="Wei W.L."/>
            <person name="Yagura M."/>
            <person name="Yamaoka S."/>
            <person name="Yamato K.T."/>
            <person name="Liu C."/>
            <person name="Berger F."/>
        </authorList>
    </citation>
    <scope>NUCLEOTIDE SEQUENCE [LARGE SCALE GENOMIC DNA]</scope>
    <source>
        <strain evidence="14">Tak-1</strain>
    </source>
</reference>
<reference evidence="11" key="2">
    <citation type="journal article" date="2019" name="Curr. Biol.">
        <title>Chromatin organization in early land plants reveals an ancestral association between H3K27me3, transposons, and constitutive heterochromatin.</title>
        <authorList>
            <person name="Montgomery S.A."/>
            <person name="Tanizawa Y."/>
            <person name="Galik B."/>
            <person name="Wang N."/>
            <person name="Ito T."/>
            <person name="Mochizuki T."/>
            <person name="Akimcheva S."/>
            <person name="Bowman J."/>
            <person name="Cognat V."/>
            <person name="Drouard L."/>
            <person name="Ekker H."/>
            <person name="Houng S."/>
            <person name="Kohchi T."/>
            <person name="Lin S."/>
            <person name="Liu L.D."/>
            <person name="Nakamura Y."/>
            <person name="Valeeva L.R."/>
            <person name="Shakirov E.V."/>
            <person name="Shippen D.E."/>
            <person name="Wei W."/>
            <person name="Yagura M."/>
            <person name="Yamaoka S."/>
            <person name="Yamato K.T."/>
            <person name="Liu C."/>
            <person name="Berger F."/>
        </authorList>
    </citation>
    <scope>NUCLEOTIDE SEQUENCE [LARGE SCALE GENOMIC DNA]</scope>
    <source>
        <strain evidence="11">Tak-1</strain>
    </source>
</reference>
<dbReference type="InterPro" id="IPR026028">
    <property type="entry name" value="V-type_ATPase_116kDa_su_euka"/>
</dbReference>
<evidence type="ECO:0000313" key="12">
    <source>
        <dbReference type="EMBL" id="OAE32643.1"/>
    </source>
</evidence>
<dbReference type="EMBL" id="LVLJ01000772">
    <property type="protein sequence ID" value="OAE32643.1"/>
    <property type="molecule type" value="Genomic_DNA"/>
</dbReference>
<feature type="transmembrane region" description="Helical" evidence="9">
    <location>
        <begin position="416"/>
        <end position="440"/>
    </location>
</feature>
<dbReference type="PIRSF" id="PIRSF001293">
    <property type="entry name" value="ATP6V0A1"/>
    <property type="match status" value="1"/>
</dbReference>
<protein>
    <recommendedName>
        <fullName evidence="9">V-type proton ATPase subunit a</fullName>
    </recommendedName>
</protein>
<dbReference type="GO" id="GO:0000220">
    <property type="term" value="C:vacuolar proton-transporting V-type ATPase, V0 domain"/>
    <property type="evidence" value="ECO:0007669"/>
    <property type="project" value="InterPro"/>
</dbReference>
<dbReference type="Proteomes" id="UP001162541">
    <property type="component" value="Chromosome 3"/>
</dbReference>
<comment type="function">
    <text evidence="9">Essential component of the vacuolar proton pump (V-ATPase), a multimeric enzyme that catalyzes the translocation of protons across the membranes. Required for assembly and activity of the V-ATPase.</text>
</comment>
<organism evidence="12 13">
    <name type="scientific">Marchantia polymorpha subsp. ruderalis</name>
    <dbReference type="NCBI Taxonomy" id="1480154"/>
    <lineage>
        <taxon>Eukaryota</taxon>
        <taxon>Viridiplantae</taxon>
        <taxon>Streptophyta</taxon>
        <taxon>Embryophyta</taxon>
        <taxon>Marchantiophyta</taxon>
        <taxon>Marchantiopsida</taxon>
        <taxon>Marchantiidae</taxon>
        <taxon>Marchantiales</taxon>
        <taxon>Marchantiaceae</taxon>
        <taxon>Marchantia</taxon>
    </lineage>
</organism>
<evidence type="ECO:0000313" key="14">
    <source>
        <dbReference type="Proteomes" id="UP001162541"/>
    </source>
</evidence>
<dbReference type="AlphaFoldDB" id="A0A176WJ14"/>
<evidence type="ECO:0000313" key="13">
    <source>
        <dbReference type="Proteomes" id="UP000077202"/>
    </source>
</evidence>
<evidence type="ECO:0000256" key="3">
    <source>
        <dbReference type="ARBA" id="ARBA00022448"/>
    </source>
</evidence>
<proteinExistence type="inferred from homology"/>
<keyword evidence="3 9" id="KW-0813">Transport</keyword>
<dbReference type="PANTHER" id="PTHR11629">
    <property type="entry name" value="VACUOLAR PROTON ATPASES"/>
    <property type="match status" value="1"/>
</dbReference>
<evidence type="ECO:0000256" key="5">
    <source>
        <dbReference type="ARBA" id="ARBA00022781"/>
    </source>
</evidence>
<keyword evidence="7 9" id="KW-0406">Ion transport</keyword>
<comment type="similarity">
    <text evidence="2 9">Belongs to the V-ATPase 116 kDa subunit family.</text>
</comment>
<gene>
    <name evidence="12" type="ORF">AXG93_1971s1020</name>
    <name evidence="11" type="ORF">Mp_3g15140</name>
</gene>
<feature type="transmembrane region" description="Helical" evidence="9">
    <location>
        <begin position="578"/>
        <end position="601"/>
    </location>
</feature>
<comment type="subcellular location">
    <subcellularLocation>
        <location evidence="1">Membrane</location>
        <topology evidence="1">Multi-pass membrane protein</topology>
    </subcellularLocation>
</comment>
<evidence type="ECO:0000256" key="10">
    <source>
        <dbReference type="SAM" id="Coils"/>
    </source>
</evidence>
<evidence type="ECO:0000256" key="7">
    <source>
        <dbReference type="ARBA" id="ARBA00023065"/>
    </source>
</evidence>
<dbReference type="Proteomes" id="UP000077202">
    <property type="component" value="Unassembled WGS sequence"/>
</dbReference>
<keyword evidence="10" id="KW-0175">Coiled coil</keyword>